<gene>
    <name evidence="2" type="ORF">HaLaN_08237</name>
</gene>
<feature type="region of interest" description="Disordered" evidence="1">
    <location>
        <begin position="1"/>
        <end position="48"/>
    </location>
</feature>
<sequence length="167" mass="17701">MLSVTTRPDLSSCSSTSAAAARPHQSRSTGSWWGATGRSRAPAGQPGLGVIGALEESRECLRLPHTTAGCVNTSEEQLDITSDGPVLKGIADRMHIRLRSFGLELSYRTVDEVGRTAHHMFTANTSWEQQLQCTRLKAGIQAAACLALPVVWHQHGGKGPGAGEEAG</sequence>
<dbReference type="AlphaFoldDB" id="A0A699YRQ8"/>
<feature type="compositionally biased region" description="Low complexity" evidence="1">
    <location>
        <begin position="11"/>
        <end position="21"/>
    </location>
</feature>
<name>A0A699YRQ8_HAELA</name>
<proteinExistence type="predicted"/>
<evidence type="ECO:0000256" key="1">
    <source>
        <dbReference type="SAM" id="MobiDB-lite"/>
    </source>
</evidence>
<evidence type="ECO:0000313" key="3">
    <source>
        <dbReference type="Proteomes" id="UP000485058"/>
    </source>
</evidence>
<reference evidence="2 3" key="1">
    <citation type="submission" date="2020-02" db="EMBL/GenBank/DDBJ databases">
        <title>Draft genome sequence of Haematococcus lacustris strain NIES-144.</title>
        <authorList>
            <person name="Morimoto D."/>
            <person name="Nakagawa S."/>
            <person name="Yoshida T."/>
            <person name="Sawayama S."/>
        </authorList>
    </citation>
    <scope>NUCLEOTIDE SEQUENCE [LARGE SCALE GENOMIC DNA]</scope>
    <source>
        <strain evidence="2 3">NIES-144</strain>
    </source>
</reference>
<organism evidence="2 3">
    <name type="scientific">Haematococcus lacustris</name>
    <name type="common">Green alga</name>
    <name type="synonym">Haematococcus pluvialis</name>
    <dbReference type="NCBI Taxonomy" id="44745"/>
    <lineage>
        <taxon>Eukaryota</taxon>
        <taxon>Viridiplantae</taxon>
        <taxon>Chlorophyta</taxon>
        <taxon>core chlorophytes</taxon>
        <taxon>Chlorophyceae</taxon>
        <taxon>CS clade</taxon>
        <taxon>Chlamydomonadales</taxon>
        <taxon>Haematococcaceae</taxon>
        <taxon>Haematococcus</taxon>
    </lineage>
</organism>
<keyword evidence="3" id="KW-1185">Reference proteome</keyword>
<dbReference type="EMBL" id="BLLF01000512">
    <property type="protein sequence ID" value="GFH12530.1"/>
    <property type="molecule type" value="Genomic_DNA"/>
</dbReference>
<protein>
    <submittedName>
        <fullName evidence="2">Uncharacterized protein</fullName>
    </submittedName>
</protein>
<dbReference type="Proteomes" id="UP000485058">
    <property type="component" value="Unassembled WGS sequence"/>
</dbReference>
<accession>A0A699YRQ8</accession>
<evidence type="ECO:0000313" key="2">
    <source>
        <dbReference type="EMBL" id="GFH12530.1"/>
    </source>
</evidence>
<comment type="caution">
    <text evidence="2">The sequence shown here is derived from an EMBL/GenBank/DDBJ whole genome shotgun (WGS) entry which is preliminary data.</text>
</comment>